<evidence type="ECO:0000256" key="13">
    <source>
        <dbReference type="HAMAP-Rule" id="MF_00409"/>
    </source>
</evidence>
<evidence type="ECO:0000256" key="2">
    <source>
        <dbReference type="ARBA" id="ARBA00004870"/>
    </source>
</evidence>
<evidence type="ECO:0000256" key="7">
    <source>
        <dbReference type="ARBA" id="ARBA00022679"/>
    </source>
</evidence>
<evidence type="ECO:0000256" key="9">
    <source>
        <dbReference type="ARBA" id="ARBA00022777"/>
    </source>
</evidence>
<keyword evidence="9 13" id="KW-0418">Kinase</keyword>
<protein>
    <recommendedName>
        <fullName evidence="4 13">Tetraacyldisaccharide 4'-kinase</fullName>
        <ecNumber evidence="3 13">2.7.1.130</ecNumber>
    </recommendedName>
    <alternativeName>
        <fullName evidence="12 13">Lipid A 4'-kinase</fullName>
    </alternativeName>
</protein>
<dbReference type="InterPro" id="IPR003758">
    <property type="entry name" value="LpxK"/>
</dbReference>
<evidence type="ECO:0000256" key="8">
    <source>
        <dbReference type="ARBA" id="ARBA00022741"/>
    </source>
</evidence>
<evidence type="ECO:0000313" key="16">
    <source>
        <dbReference type="Proteomes" id="UP000480164"/>
    </source>
</evidence>
<dbReference type="PANTHER" id="PTHR42724:SF1">
    <property type="entry name" value="TETRAACYLDISACCHARIDE 4'-KINASE, MITOCHONDRIAL-RELATED"/>
    <property type="match status" value="1"/>
</dbReference>
<keyword evidence="8 13" id="KW-0547">Nucleotide-binding</keyword>
<proteinExistence type="inferred from homology"/>
<dbReference type="InterPro" id="IPR027417">
    <property type="entry name" value="P-loop_NTPase"/>
</dbReference>
<dbReference type="HAMAP" id="MF_00409">
    <property type="entry name" value="LpxK"/>
    <property type="match status" value="1"/>
</dbReference>
<evidence type="ECO:0000313" key="15">
    <source>
        <dbReference type="EMBL" id="MTD26609.1"/>
    </source>
</evidence>
<evidence type="ECO:0000256" key="11">
    <source>
        <dbReference type="ARBA" id="ARBA00023098"/>
    </source>
</evidence>
<dbReference type="SUPFAM" id="SSF52540">
    <property type="entry name" value="P-loop containing nucleoside triphosphate hydrolases"/>
    <property type="match status" value="1"/>
</dbReference>
<dbReference type="NCBIfam" id="TIGR00682">
    <property type="entry name" value="lpxK"/>
    <property type="match status" value="1"/>
</dbReference>
<comment type="pathway">
    <text evidence="2 13">Glycolipid biosynthesis; lipid IV(A) biosynthesis; lipid IV(A) from (3R)-3-hydroxytetradecanoyl-[acyl-carrier-protein] and UDP-N-acetyl-alpha-D-glucosamine: step 6/6.</text>
</comment>
<comment type="similarity">
    <text evidence="13">Belongs to the LpxK family.</text>
</comment>
<comment type="catalytic activity">
    <reaction evidence="13">
        <text>a lipid A disaccharide + ATP = a lipid IVA + ADP + H(+)</text>
        <dbReference type="Rhea" id="RHEA:67840"/>
        <dbReference type="ChEBI" id="CHEBI:15378"/>
        <dbReference type="ChEBI" id="CHEBI:30616"/>
        <dbReference type="ChEBI" id="CHEBI:176343"/>
        <dbReference type="ChEBI" id="CHEBI:176425"/>
        <dbReference type="ChEBI" id="CHEBI:456216"/>
        <dbReference type="EC" id="2.7.1.130"/>
    </reaction>
</comment>
<dbReference type="Gene3D" id="3.40.50.300">
    <property type="entry name" value="P-loop containing nucleotide triphosphate hydrolases"/>
    <property type="match status" value="1"/>
</dbReference>
<name>A0ABW9RAG4_9GAMM</name>
<dbReference type="RefSeq" id="WP_154751933.1">
    <property type="nucleotide sequence ID" value="NZ_WLZX01000002.1"/>
</dbReference>
<dbReference type="EMBL" id="WLZX01000002">
    <property type="protein sequence ID" value="MTD26609.1"/>
    <property type="molecule type" value="Genomic_DNA"/>
</dbReference>
<organism evidence="15 16">
    <name type="scientific">Erwinia sorbitola</name>
    <dbReference type="NCBI Taxonomy" id="2681984"/>
    <lineage>
        <taxon>Bacteria</taxon>
        <taxon>Pseudomonadati</taxon>
        <taxon>Pseudomonadota</taxon>
        <taxon>Gammaproteobacteria</taxon>
        <taxon>Enterobacterales</taxon>
        <taxon>Erwiniaceae</taxon>
        <taxon>Erwinia</taxon>
    </lineage>
</organism>
<keyword evidence="14" id="KW-1133">Transmembrane helix</keyword>
<dbReference type="PANTHER" id="PTHR42724">
    <property type="entry name" value="TETRAACYLDISACCHARIDE 4'-KINASE"/>
    <property type="match status" value="1"/>
</dbReference>
<keyword evidence="5 13" id="KW-0444">Lipid biosynthesis</keyword>
<evidence type="ECO:0000256" key="1">
    <source>
        <dbReference type="ARBA" id="ARBA00002274"/>
    </source>
</evidence>
<evidence type="ECO:0000256" key="3">
    <source>
        <dbReference type="ARBA" id="ARBA00012071"/>
    </source>
</evidence>
<keyword evidence="6 13" id="KW-0441">Lipid A biosynthesis</keyword>
<evidence type="ECO:0000256" key="5">
    <source>
        <dbReference type="ARBA" id="ARBA00022516"/>
    </source>
</evidence>
<evidence type="ECO:0000256" key="6">
    <source>
        <dbReference type="ARBA" id="ARBA00022556"/>
    </source>
</evidence>
<keyword evidence="14" id="KW-0812">Transmembrane</keyword>
<sequence>MIERIWSGRSALYLLLLPFSLLYGLISNLLRLSYRWGWRKAWRAPVPVVIVGNLTAGGNGKTPVVIWLVQALQQRGLRVGVVSRGYGGKAEHYPLVLGTDTTTREAGDEPVLIFQRTGAAVAVAPERRLAVEALVNGGSVDIIITDDGLQHYALARDIEIVVVDGERRFGNGWWLPAGPMRERAARLKSVTAVITNGGRAQANELPMQLVPGQAVNLLSGERRPAGELQNVVAMAGIGHPPRFFNTLRQQGVLMQKEVAFADHQNYSAEALNALTSPGQTLLMTEKDAVKARAFAADNWWYLPVDAVLPQDKSESLLNKISALIPS</sequence>
<evidence type="ECO:0000256" key="10">
    <source>
        <dbReference type="ARBA" id="ARBA00022840"/>
    </source>
</evidence>
<comment type="function">
    <text evidence="1 13">Transfers the gamma-phosphate of ATP to the 4'-position of a tetraacyldisaccharide 1-phosphate intermediate (termed DS-1-P) to form tetraacyldisaccharide 1,4'-bis-phosphate (lipid IVA).</text>
</comment>
<dbReference type="EC" id="2.7.1.130" evidence="3 13"/>
<keyword evidence="10 13" id="KW-0067">ATP-binding</keyword>
<accession>A0ABW9RAG4</accession>
<keyword evidence="7 13" id="KW-0808">Transferase</keyword>
<gene>
    <name evidence="13 15" type="primary">lpxK</name>
    <name evidence="15" type="ORF">GK011_06575</name>
</gene>
<dbReference type="GO" id="GO:0009029">
    <property type="term" value="F:lipid-A 4'-kinase activity"/>
    <property type="evidence" value="ECO:0007669"/>
    <property type="project" value="UniProtKB-EC"/>
</dbReference>
<feature type="transmembrane region" description="Helical" evidence="14">
    <location>
        <begin position="12"/>
        <end position="30"/>
    </location>
</feature>
<dbReference type="Proteomes" id="UP000480164">
    <property type="component" value="Unassembled WGS sequence"/>
</dbReference>
<keyword evidence="14" id="KW-0472">Membrane</keyword>
<keyword evidence="11 13" id="KW-0443">Lipid metabolism</keyword>
<comment type="caution">
    <text evidence="15">The sequence shown here is derived from an EMBL/GenBank/DDBJ whole genome shotgun (WGS) entry which is preliminary data.</text>
</comment>
<reference evidence="15 16" key="1">
    <citation type="submission" date="2019-11" db="EMBL/GenBank/DDBJ databases">
        <title>Erwinia sp. nov., isolated from feces of birds in Tibet plateau of China.</title>
        <authorList>
            <person name="Ge Y."/>
        </authorList>
    </citation>
    <scope>NUCLEOTIDE SEQUENCE [LARGE SCALE GENOMIC DNA]</scope>
    <source>
        <strain evidence="15 16">J316</strain>
    </source>
</reference>
<evidence type="ECO:0000256" key="12">
    <source>
        <dbReference type="ARBA" id="ARBA00029757"/>
    </source>
</evidence>
<evidence type="ECO:0000256" key="14">
    <source>
        <dbReference type="SAM" id="Phobius"/>
    </source>
</evidence>
<feature type="binding site" evidence="13">
    <location>
        <begin position="55"/>
        <end position="62"/>
    </location>
    <ligand>
        <name>ATP</name>
        <dbReference type="ChEBI" id="CHEBI:30616"/>
    </ligand>
</feature>
<evidence type="ECO:0000256" key="4">
    <source>
        <dbReference type="ARBA" id="ARBA00016436"/>
    </source>
</evidence>
<dbReference type="Pfam" id="PF02606">
    <property type="entry name" value="LpxK"/>
    <property type="match status" value="1"/>
</dbReference>
<keyword evidence="16" id="KW-1185">Reference proteome</keyword>